<keyword evidence="2" id="KW-1133">Transmembrane helix</keyword>
<keyword evidence="2" id="KW-0472">Membrane</keyword>
<gene>
    <name evidence="3" type="ORF">A2672_01745</name>
</gene>
<dbReference type="STRING" id="1802448.A2672_01745"/>
<evidence type="ECO:0000313" key="3">
    <source>
        <dbReference type="EMBL" id="OHA65295.1"/>
    </source>
</evidence>
<accession>A0A1G2QXD7</accession>
<feature type="region of interest" description="Disordered" evidence="1">
    <location>
        <begin position="123"/>
        <end position="144"/>
    </location>
</feature>
<evidence type="ECO:0000313" key="4">
    <source>
        <dbReference type="Proteomes" id="UP000178065"/>
    </source>
</evidence>
<protein>
    <submittedName>
        <fullName evidence="3">Uncharacterized protein</fullName>
    </submittedName>
</protein>
<dbReference type="Proteomes" id="UP000178065">
    <property type="component" value="Unassembled WGS sequence"/>
</dbReference>
<feature type="transmembrane region" description="Helical" evidence="2">
    <location>
        <begin position="88"/>
        <end position="113"/>
    </location>
</feature>
<organism evidence="3 4">
    <name type="scientific">Candidatus Wildermuthbacteria bacterium RIFCSPHIGHO2_01_FULL_49_22b</name>
    <dbReference type="NCBI Taxonomy" id="1802448"/>
    <lineage>
        <taxon>Bacteria</taxon>
        <taxon>Candidatus Wildermuthiibacteriota</taxon>
    </lineage>
</organism>
<keyword evidence="2" id="KW-0812">Transmembrane</keyword>
<reference evidence="3 4" key="1">
    <citation type="journal article" date="2016" name="Nat. Commun.">
        <title>Thousands of microbial genomes shed light on interconnected biogeochemical processes in an aquifer system.</title>
        <authorList>
            <person name="Anantharaman K."/>
            <person name="Brown C.T."/>
            <person name="Hug L.A."/>
            <person name="Sharon I."/>
            <person name="Castelle C.J."/>
            <person name="Probst A.J."/>
            <person name="Thomas B.C."/>
            <person name="Singh A."/>
            <person name="Wilkins M.J."/>
            <person name="Karaoz U."/>
            <person name="Brodie E.L."/>
            <person name="Williams K.H."/>
            <person name="Hubbard S.S."/>
            <person name="Banfield J.F."/>
        </authorList>
    </citation>
    <scope>NUCLEOTIDE SEQUENCE [LARGE SCALE GENOMIC DNA]</scope>
</reference>
<feature type="compositionally biased region" description="Polar residues" evidence="1">
    <location>
        <begin position="123"/>
        <end position="141"/>
    </location>
</feature>
<evidence type="ECO:0000256" key="1">
    <source>
        <dbReference type="SAM" id="MobiDB-lite"/>
    </source>
</evidence>
<proteinExistence type="predicted"/>
<dbReference type="AlphaFoldDB" id="A0A1G2QXD7"/>
<dbReference type="EMBL" id="MHTT01000014">
    <property type="protein sequence ID" value="OHA65295.1"/>
    <property type="molecule type" value="Genomic_DNA"/>
</dbReference>
<evidence type="ECO:0000256" key="2">
    <source>
        <dbReference type="SAM" id="Phobius"/>
    </source>
</evidence>
<name>A0A1G2QXD7_9BACT</name>
<sequence>MPQKSPAPQSPQEPKEEKLEFLKREEVRTMAKDIAKVREQESHKERERIAALKLKKDAVLLPRPWAKQEQLPKRQLMPKRPLSPFEKVFVRVVVGGILLFVFLNAAAFGFWYLSKRDAGKQESQGAQQKAQTFPISEEQTPGPTPAPVSFFEAPKQGLSLESPEELLSQLQNVLSGNQAPGFSHLLLNIQGNALSAEQFLEGAGIAMPRELKDKLMGNPMLFVYVARDEKRLGVLFELQDAQGASLLLKSWEQTMEQDTAAFFEIMGRKGPAYTPFFRSSAYQGTQVRFQTFSTLDLGIVYSVVEDKLLLTGSLESFERVVDLLTSA</sequence>
<comment type="caution">
    <text evidence="3">The sequence shown here is derived from an EMBL/GenBank/DDBJ whole genome shotgun (WGS) entry which is preliminary data.</text>
</comment>